<dbReference type="Proteomes" id="UP000247838">
    <property type="component" value="Unassembled WGS sequence"/>
</dbReference>
<feature type="domain" description="Gp5/Type VI secretion system Vgr C-terminal trimerisation" evidence="1">
    <location>
        <begin position="6"/>
        <end position="111"/>
    </location>
</feature>
<organism evidence="2 3">
    <name type="scientific">Frischella perrara</name>
    <dbReference type="NCBI Taxonomy" id="1267021"/>
    <lineage>
        <taxon>Bacteria</taxon>
        <taxon>Pseudomonadati</taxon>
        <taxon>Pseudomonadota</taxon>
        <taxon>Gammaproteobacteria</taxon>
        <taxon>Orbales</taxon>
        <taxon>Orbaceae</taxon>
        <taxon>Frischella</taxon>
    </lineage>
</organism>
<evidence type="ECO:0000313" key="2">
    <source>
        <dbReference type="EMBL" id="PXY96147.1"/>
    </source>
</evidence>
<dbReference type="InterPro" id="IPR054030">
    <property type="entry name" value="Gp5_Vgr_C"/>
</dbReference>
<gene>
    <name evidence="2" type="ORF">DKK76_04455</name>
</gene>
<name>A0A318MT54_FRIPE</name>
<accession>A0A318MT54</accession>
<proteinExistence type="predicted"/>
<dbReference type="AlphaFoldDB" id="A0A318MT54"/>
<reference evidence="2 3" key="1">
    <citation type="submission" date="2018-05" db="EMBL/GenBank/DDBJ databases">
        <title>Reference genomes for bee gut microbiota database.</title>
        <authorList>
            <person name="Ellegaard K.M."/>
        </authorList>
    </citation>
    <scope>NUCLEOTIDE SEQUENCE [LARGE SCALE GENOMIC DNA]</scope>
    <source>
        <strain evidence="2 3">ESL0167</strain>
    </source>
</reference>
<evidence type="ECO:0000259" key="1">
    <source>
        <dbReference type="Pfam" id="PF22178"/>
    </source>
</evidence>
<dbReference type="Pfam" id="PF22178">
    <property type="entry name" value="Gp5_trimer_C"/>
    <property type="match status" value="1"/>
</dbReference>
<feature type="non-terminal residue" evidence="2">
    <location>
        <position position="1"/>
    </location>
</feature>
<dbReference type="SUPFAM" id="SSF69349">
    <property type="entry name" value="Phage fibre proteins"/>
    <property type="match status" value="1"/>
</dbReference>
<protein>
    <submittedName>
        <fullName evidence="2">Type VI secretion system tip protein VgrG</fullName>
    </submittedName>
</protein>
<sequence>NKTQTVFRTQTHKGQGFNELRFDDATDNQLLHLHAQKDMDVHVLNDKLVNVEHDSKYHIKNDNHLKIDNEYRVLADNDISLSTNTDLHINADKGIYAQGKNEIHLQTNSKVVIDAGVEITLQASGNYIKIDSTGIHTSPKFSIGSGSASAGSGWRGKLPGTLFKEPMQIFPLSRNQRLALISDTPFCEECEKCKQEGGCAI</sequence>
<evidence type="ECO:0000313" key="3">
    <source>
        <dbReference type="Proteomes" id="UP000247838"/>
    </source>
</evidence>
<dbReference type="EMBL" id="QGLM01000007">
    <property type="protein sequence ID" value="PXY96147.1"/>
    <property type="molecule type" value="Genomic_DNA"/>
</dbReference>
<comment type="caution">
    <text evidence="2">The sequence shown here is derived from an EMBL/GenBank/DDBJ whole genome shotgun (WGS) entry which is preliminary data.</text>
</comment>